<dbReference type="InterPro" id="IPR028359">
    <property type="entry name" value="UDP_ManNAc/GlcNAc_DH"/>
</dbReference>
<dbReference type="InterPro" id="IPR036291">
    <property type="entry name" value="NAD(P)-bd_dom_sf"/>
</dbReference>
<dbReference type="SUPFAM" id="SSF51735">
    <property type="entry name" value="NAD(P)-binding Rossmann-fold domains"/>
    <property type="match status" value="1"/>
</dbReference>
<dbReference type="EC" id="1.1.1.336" evidence="1"/>
<dbReference type="SMART" id="SM00984">
    <property type="entry name" value="UDPG_MGDP_dh_C"/>
    <property type="match status" value="1"/>
</dbReference>
<dbReference type="PIRSF" id="PIRSF500136">
    <property type="entry name" value="UDP_ManNAc_DH"/>
    <property type="match status" value="1"/>
</dbReference>
<comment type="similarity">
    <text evidence="7">Belongs to the UDP-glucose/GDP-mannose dehydrogenase family.</text>
</comment>
<dbReference type="RefSeq" id="WP_224829240.1">
    <property type="nucleotide sequence ID" value="NZ_JAIVEF010000018.1"/>
</dbReference>
<dbReference type="InterPro" id="IPR014026">
    <property type="entry name" value="UDP-Glc/GDP-Man_DH_dimer"/>
</dbReference>
<sequence>MSRGPYGASEERLREGFHAGEYPIAVYGLGKMGLPLAAVFAEATGAVTGVDVDPSVVETVATGDCHVTAEPGLADLVAGQVEGGRLTATTDGERAAREATVHVVIVPTLVSGGEPDLSTVEAVLDVVAAGLSPGDLVIAESTLPPGTCRDAIVPHLAAGSGLEPAEFGVAACPERTASGTALRDIRGAYPKVVGGVDEVSARAASALYREVSNNEIHVVGDAATAEAVKVFEGVYRDANIALANELGLLGDELGISAREAIAAANAIPMCDLHDPGPGVGGHCIPNYPYFLLAGSETPLEVIRTARTRNETMPAATADAFADELAAAGEEVAGASVLVLGLTYRPGVAETRRSPALGVIDRLEELGADVAACDPLVDPGEFGVRPVAVGEIPDQEFDGAILVTPQTEFETIEWKRIDPMVVVDGRDALDLTGTDHRCRTLAGSVGDRPRVVSRAEREAPDYLPDQ</sequence>
<evidence type="ECO:0000313" key="10">
    <source>
        <dbReference type="Proteomes" id="UP001595925"/>
    </source>
</evidence>
<keyword evidence="10" id="KW-1185">Reference proteome</keyword>
<dbReference type="Gene3D" id="3.40.50.720">
    <property type="entry name" value="NAD(P)-binding Rossmann-like Domain"/>
    <property type="match status" value="2"/>
</dbReference>
<evidence type="ECO:0000256" key="2">
    <source>
        <dbReference type="ARBA" id="ARBA00016796"/>
    </source>
</evidence>
<name>A0ABD5QIP1_9EURY</name>
<evidence type="ECO:0000256" key="7">
    <source>
        <dbReference type="PIRNR" id="PIRNR000124"/>
    </source>
</evidence>
<evidence type="ECO:0000313" key="9">
    <source>
        <dbReference type="EMBL" id="MFC4989462.1"/>
    </source>
</evidence>
<protein>
    <recommendedName>
        <fullName evidence="2">UDP-N-acetyl-D-mannosamine dehydrogenase</fullName>
        <ecNumber evidence="1">1.1.1.336</ecNumber>
    </recommendedName>
    <alternativeName>
        <fullName evidence="5">UDP-ManNAc 6-dehydrogenase</fullName>
    </alternativeName>
</protein>
<evidence type="ECO:0000256" key="3">
    <source>
        <dbReference type="ARBA" id="ARBA00023002"/>
    </source>
</evidence>
<evidence type="ECO:0000256" key="6">
    <source>
        <dbReference type="ARBA" id="ARBA00049130"/>
    </source>
</evidence>
<dbReference type="PANTHER" id="PTHR43491">
    <property type="entry name" value="UDP-N-ACETYL-D-MANNOSAMINE DEHYDROGENASE"/>
    <property type="match status" value="1"/>
</dbReference>
<evidence type="ECO:0000256" key="1">
    <source>
        <dbReference type="ARBA" id="ARBA00012935"/>
    </source>
</evidence>
<dbReference type="GO" id="GO:0089714">
    <property type="term" value="F:UDP-N-acetyl-D-mannosamine dehydrogenase activity"/>
    <property type="evidence" value="ECO:0007669"/>
    <property type="project" value="UniProtKB-EC"/>
</dbReference>
<dbReference type="Pfam" id="PF03721">
    <property type="entry name" value="UDPG_MGDP_dh_N"/>
    <property type="match status" value="1"/>
</dbReference>
<reference evidence="9 10" key="1">
    <citation type="journal article" date="2019" name="Int. J. Syst. Evol. Microbiol.">
        <title>The Global Catalogue of Microorganisms (GCM) 10K type strain sequencing project: providing services to taxonomists for standard genome sequencing and annotation.</title>
        <authorList>
            <consortium name="The Broad Institute Genomics Platform"/>
            <consortium name="The Broad Institute Genome Sequencing Center for Infectious Disease"/>
            <person name="Wu L."/>
            <person name="Ma J."/>
        </authorList>
    </citation>
    <scope>NUCLEOTIDE SEQUENCE [LARGE SCALE GENOMIC DNA]</scope>
    <source>
        <strain evidence="9 10">CGMCC 1.15824</strain>
    </source>
</reference>
<proteinExistence type="inferred from homology"/>
<dbReference type="InterPro" id="IPR001732">
    <property type="entry name" value="UDP-Glc/GDP-Man_DH_N"/>
</dbReference>
<dbReference type="SUPFAM" id="SSF48179">
    <property type="entry name" value="6-phosphogluconate dehydrogenase C-terminal domain-like"/>
    <property type="match status" value="1"/>
</dbReference>
<dbReference type="InterPro" id="IPR017476">
    <property type="entry name" value="UDP-Glc/GDP-Man"/>
</dbReference>
<evidence type="ECO:0000256" key="5">
    <source>
        <dbReference type="ARBA" id="ARBA00030172"/>
    </source>
</evidence>
<dbReference type="PIRSF" id="PIRSF000124">
    <property type="entry name" value="UDPglc_GDPman_dh"/>
    <property type="match status" value="1"/>
</dbReference>
<evidence type="ECO:0000259" key="8">
    <source>
        <dbReference type="SMART" id="SM00984"/>
    </source>
</evidence>
<comment type="caution">
    <text evidence="9">The sequence shown here is derived from an EMBL/GenBank/DDBJ whole genome shotgun (WGS) entry which is preliminary data.</text>
</comment>
<comment type="catalytic activity">
    <reaction evidence="6">
        <text>UDP-N-acetyl-alpha-D-mannosamine + 2 NAD(+) + H2O = UDP-N-acetyl-alpha-D-mannosaminouronate + 2 NADH + 3 H(+)</text>
        <dbReference type="Rhea" id="RHEA:25780"/>
        <dbReference type="ChEBI" id="CHEBI:15377"/>
        <dbReference type="ChEBI" id="CHEBI:15378"/>
        <dbReference type="ChEBI" id="CHEBI:57540"/>
        <dbReference type="ChEBI" id="CHEBI:57945"/>
        <dbReference type="ChEBI" id="CHEBI:68623"/>
        <dbReference type="ChEBI" id="CHEBI:70731"/>
        <dbReference type="EC" id="1.1.1.336"/>
    </reaction>
</comment>
<dbReference type="EMBL" id="JBHSJG010000048">
    <property type="protein sequence ID" value="MFC4989462.1"/>
    <property type="molecule type" value="Genomic_DNA"/>
</dbReference>
<dbReference type="Proteomes" id="UP001595925">
    <property type="component" value="Unassembled WGS sequence"/>
</dbReference>
<keyword evidence="3" id="KW-0560">Oxidoreductase</keyword>
<organism evidence="9 10">
    <name type="scientific">Saliphagus infecundisoli</name>
    <dbReference type="NCBI Taxonomy" id="1849069"/>
    <lineage>
        <taxon>Archaea</taxon>
        <taxon>Methanobacteriati</taxon>
        <taxon>Methanobacteriota</taxon>
        <taxon>Stenosarchaea group</taxon>
        <taxon>Halobacteria</taxon>
        <taxon>Halobacteriales</taxon>
        <taxon>Natrialbaceae</taxon>
        <taxon>Saliphagus</taxon>
    </lineage>
</organism>
<dbReference type="InterPro" id="IPR008927">
    <property type="entry name" value="6-PGluconate_DH-like_C_sf"/>
</dbReference>
<accession>A0ABD5QIP1</accession>
<gene>
    <name evidence="9" type="ORF">ACFPFO_17205</name>
</gene>
<dbReference type="Pfam" id="PF03720">
    <property type="entry name" value="UDPG_MGDP_dh_C"/>
    <property type="match status" value="1"/>
</dbReference>
<keyword evidence="4" id="KW-0520">NAD</keyword>
<dbReference type="SUPFAM" id="SSF52413">
    <property type="entry name" value="UDP-glucose/GDP-mannose dehydrogenase C-terminal domain"/>
    <property type="match status" value="1"/>
</dbReference>
<feature type="domain" description="UDP-glucose/GDP-mannose dehydrogenase C-terminal" evidence="8">
    <location>
        <begin position="337"/>
        <end position="430"/>
    </location>
</feature>
<dbReference type="NCBIfam" id="TIGR03026">
    <property type="entry name" value="NDP-sugDHase"/>
    <property type="match status" value="1"/>
</dbReference>
<dbReference type="InterPro" id="IPR036220">
    <property type="entry name" value="UDP-Glc/GDP-Man_DH_C_sf"/>
</dbReference>
<evidence type="ECO:0000256" key="4">
    <source>
        <dbReference type="ARBA" id="ARBA00023027"/>
    </source>
</evidence>
<dbReference type="PANTHER" id="PTHR43491:SF5">
    <property type="entry name" value="UDP-N-ACETYL-D-MANNOSAMINE DEHYDROGENASE"/>
    <property type="match status" value="1"/>
</dbReference>
<dbReference type="Pfam" id="PF00984">
    <property type="entry name" value="UDPG_MGDP_dh"/>
    <property type="match status" value="1"/>
</dbReference>
<dbReference type="InterPro" id="IPR014027">
    <property type="entry name" value="UDP-Glc/GDP-Man_DH_C"/>
</dbReference>
<dbReference type="AlphaFoldDB" id="A0ABD5QIP1"/>